<evidence type="ECO:0000256" key="7">
    <source>
        <dbReference type="ARBA" id="ARBA00011738"/>
    </source>
</evidence>
<dbReference type="RefSeq" id="WP_046147401.1">
    <property type="nucleotide sequence ID" value="NZ_KQ033913.1"/>
</dbReference>
<dbReference type="InterPro" id="IPR055152">
    <property type="entry name" value="Transketolase-like_C_2"/>
</dbReference>
<organism evidence="16 17">
    <name type="scientific">Parabacteroides goldsteinii DSM 19448 = WAL 12034</name>
    <dbReference type="NCBI Taxonomy" id="927665"/>
    <lineage>
        <taxon>Bacteria</taxon>
        <taxon>Pseudomonadati</taxon>
        <taxon>Bacteroidota</taxon>
        <taxon>Bacteroidia</taxon>
        <taxon>Bacteroidales</taxon>
        <taxon>Tannerellaceae</taxon>
        <taxon>Parabacteroides</taxon>
    </lineage>
</organism>
<dbReference type="InterPro" id="IPR020826">
    <property type="entry name" value="Transketolase_BS"/>
</dbReference>
<dbReference type="Proteomes" id="UP000033047">
    <property type="component" value="Unassembled WGS sequence"/>
</dbReference>
<dbReference type="Gene3D" id="3.40.50.970">
    <property type="match status" value="2"/>
</dbReference>
<evidence type="ECO:0000256" key="5">
    <source>
        <dbReference type="ARBA" id="ARBA00001964"/>
    </source>
</evidence>
<dbReference type="CDD" id="cd02012">
    <property type="entry name" value="TPP_TK"/>
    <property type="match status" value="1"/>
</dbReference>
<dbReference type="InterPro" id="IPR033247">
    <property type="entry name" value="Transketolase_fam"/>
</dbReference>
<dbReference type="HOGENOM" id="CLU_009227_0_0_10"/>
<evidence type="ECO:0000256" key="14">
    <source>
        <dbReference type="ARBA" id="ARBA00049473"/>
    </source>
</evidence>
<dbReference type="SUPFAM" id="SSF52922">
    <property type="entry name" value="TK C-terminal domain-like"/>
    <property type="match status" value="1"/>
</dbReference>
<name>A0A0F5IR40_9BACT</name>
<gene>
    <name evidence="16" type="ORF">HMPREF1535_04384</name>
</gene>
<evidence type="ECO:0000313" key="16">
    <source>
        <dbReference type="EMBL" id="KKB47968.1"/>
    </source>
</evidence>
<dbReference type="GO" id="GO:0005829">
    <property type="term" value="C:cytosol"/>
    <property type="evidence" value="ECO:0007669"/>
    <property type="project" value="TreeGrafter"/>
</dbReference>
<sequence length="675" mass="73202">MNDIKVMNRAADNIRVLAASMVEKAKSGHPGGAMGGADFINVLFSEYLVYDPKNPEWEGRDRYFQDPGHMSPMLYSALALTGKFTMEELSMFRQWGSPTPGHPEVDIKRGIENTSGPLGQGHTYAVGAAIAAKFLKARLGDVMNQTIYAYISDGGIQEEISQGAGRVAGTLGLDNLIMFYDSNNIQLSTTVEEVTAENVAMKYEAWGWKVISINGNDVNEIRKALDEAKAETQRPTLIIGDTIMGKGAMGADKSNYENKVSTHGQPLSAAGASIEETIKNLGGDPQNPFSVFPEVAELYAKRAKELEAIVAERYAAKEAWAKANPELAEKMKFWFSGKAPKLDWEAIEQKANQATRAASATVLGVLATKVENMICSSADLSNSDKTDGFLKKTHSFVKGDFSGAFFQAGVSELTMACVCIGMSLHGGVIVACGTFFVFSDYMKPAIRMAALMEQPVKFIWSHDAFRVGEDGPTHEPVEQEAQIRLMEKLKNHKGHNSMLVLRPADVIETTVAWKMAMENTATPTALILSRQNITDLPSKGNRYNEALQAEKGAYIVESDENPDVIMVASGSEVATLEEGAALLRADGVKVRVVSVPSEGLFRSQSKEYQESVIPAGSKIFGLTAGLPVNLEGLVGANGKVWGLESFGFSAPYKVLDEKLGFTGQNVYNQVKELLA</sequence>
<comment type="cofactor">
    <cofactor evidence="1">
        <name>Ca(2+)</name>
        <dbReference type="ChEBI" id="CHEBI:29108"/>
    </cofactor>
</comment>
<comment type="cofactor">
    <cofactor evidence="5">
        <name>thiamine diphosphate</name>
        <dbReference type="ChEBI" id="CHEBI:58937"/>
    </cofactor>
</comment>
<comment type="catalytic activity">
    <reaction evidence="14">
        <text>D-sedoheptulose 7-phosphate + D-glyceraldehyde 3-phosphate = aldehydo-D-ribose 5-phosphate + D-xylulose 5-phosphate</text>
        <dbReference type="Rhea" id="RHEA:10508"/>
        <dbReference type="ChEBI" id="CHEBI:57483"/>
        <dbReference type="ChEBI" id="CHEBI:57737"/>
        <dbReference type="ChEBI" id="CHEBI:58273"/>
        <dbReference type="ChEBI" id="CHEBI:59776"/>
        <dbReference type="EC" id="2.2.1.1"/>
    </reaction>
</comment>
<dbReference type="InterPro" id="IPR009014">
    <property type="entry name" value="Transketo_C/PFOR_II"/>
</dbReference>
<dbReference type="PROSITE" id="PS00801">
    <property type="entry name" value="TRANSKETOLASE_1"/>
    <property type="match status" value="1"/>
</dbReference>
<dbReference type="GO" id="GO:0046872">
    <property type="term" value="F:metal ion binding"/>
    <property type="evidence" value="ECO:0007669"/>
    <property type="project" value="UniProtKB-KW"/>
</dbReference>
<dbReference type="CDD" id="cd07033">
    <property type="entry name" value="TPP_PYR_DXS_TK_like"/>
    <property type="match status" value="1"/>
</dbReference>
<evidence type="ECO:0000256" key="1">
    <source>
        <dbReference type="ARBA" id="ARBA00001913"/>
    </source>
</evidence>
<comment type="caution">
    <text evidence="16">The sequence shown here is derived from an EMBL/GenBank/DDBJ whole genome shotgun (WGS) entry which is preliminary data.</text>
</comment>
<dbReference type="SUPFAM" id="SSF52518">
    <property type="entry name" value="Thiamin diphosphate-binding fold (THDP-binding)"/>
    <property type="match status" value="2"/>
</dbReference>
<dbReference type="FunFam" id="3.40.50.970:FF:000045">
    <property type="entry name" value="Transketolase"/>
    <property type="match status" value="1"/>
</dbReference>
<dbReference type="EC" id="2.2.1.1" evidence="8"/>
<evidence type="ECO:0000259" key="15">
    <source>
        <dbReference type="SMART" id="SM00861"/>
    </source>
</evidence>
<dbReference type="SMART" id="SM00861">
    <property type="entry name" value="Transket_pyr"/>
    <property type="match status" value="1"/>
</dbReference>
<dbReference type="Gene3D" id="3.40.50.920">
    <property type="match status" value="1"/>
</dbReference>
<evidence type="ECO:0000256" key="6">
    <source>
        <dbReference type="ARBA" id="ARBA00007131"/>
    </source>
</evidence>
<proteinExistence type="inferred from homology"/>
<dbReference type="Pfam" id="PF22613">
    <property type="entry name" value="Transketolase_C_1"/>
    <property type="match status" value="1"/>
</dbReference>
<feature type="domain" description="Transketolase-like pyrimidine-binding" evidence="15">
    <location>
        <begin position="353"/>
        <end position="536"/>
    </location>
</feature>
<comment type="cofactor">
    <cofactor evidence="2">
        <name>Mn(2+)</name>
        <dbReference type="ChEBI" id="CHEBI:29035"/>
    </cofactor>
</comment>
<dbReference type="PANTHER" id="PTHR43522:SF2">
    <property type="entry name" value="TRANSKETOLASE 1-RELATED"/>
    <property type="match status" value="1"/>
</dbReference>
<dbReference type="GO" id="GO:0006098">
    <property type="term" value="P:pentose-phosphate shunt"/>
    <property type="evidence" value="ECO:0007669"/>
    <property type="project" value="TreeGrafter"/>
</dbReference>
<comment type="subunit">
    <text evidence="7">Homodimer.</text>
</comment>
<dbReference type="InterPro" id="IPR005475">
    <property type="entry name" value="Transketolase-like_Pyr-bd"/>
</dbReference>
<dbReference type="EMBL" id="AQHV01000024">
    <property type="protein sequence ID" value="KKB47968.1"/>
    <property type="molecule type" value="Genomic_DNA"/>
</dbReference>
<keyword evidence="11" id="KW-0106">Calcium</keyword>
<evidence type="ECO:0000256" key="4">
    <source>
        <dbReference type="ARBA" id="ARBA00001946"/>
    </source>
</evidence>
<reference evidence="16 17" key="1">
    <citation type="submission" date="2013-04" db="EMBL/GenBank/DDBJ databases">
        <title>The Genome Sequence of Parabacteroides goldsteinii DSM 19448.</title>
        <authorList>
            <consortium name="The Broad Institute Genomics Platform"/>
            <person name="Earl A."/>
            <person name="Ward D."/>
            <person name="Feldgarden M."/>
            <person name="Gevers D."/>
            <person name="Martens E."/>
            <person name="Sakamoto M."/>
            <person name="Benno Y."/>
            <person name="Song Y."/>
            <person name="Liu C."/>
            <person name="Lee J."/>
            <person name="Bolanos M."/>
            <person name="Vaisanen M.L."/>
            <person name="Finegold S.M."/>
            <person name="Walker B."/>
            <person name="Young S."/>
            <person name="Zeng Q."/>
            <person name="Gargeya S."/>
            <person name="Fitzgerald M."/>
            <person name="Haas B."/>
            <person name="Abouelleil A."/>
            <person name="Allen A.W."/>
            <person name="Alvarado L."/>
            <person name="Arachchi H.M."/>
            <person name="Berlin A.M."/>
            <person name="Chapman S.B."/>
            <person name="Gainer-Dewar J."/>
            <person name="Goldberg J."/>
            <person name="Griggs A."/>
            <person name="Gujja S."/>
            <person name="Hansen M."/>
            <person name="Howarth C."/>
            <person name="Imamovic A."/>
            <person name="Ireland A."/>
            <person name="Larimer J."/>
            <person name="McCowan C."/>
            <person name="Murphy C."/>
            <person name="Pearson M."/>
            <person name="Poon T.W."/>
            <person name="Priest M."/>
            <person name="Roberts A."/>
            <person name="Saif S."/>
            <person name="Shea T."/>
            <person name="Sisk P."/>
            <person name="Sykes S."/>
            <person name="Wortman J."/>
            <person name="Nusbaum C."/>
            <person name="Birren B."/>
        </authorList>
    </citation>
    <scope>NUCLEOTIDE SEQUENCE [LARGE SCALE GENOMIC DNA]</scope>
    <source>
        <strain evidence="16 17">DSM 19448</strain>
    </source>
</reference>
<evidence type="ECO:0000256" key="9">
    <source>
        <dbReference type="ARBA" id="ARBA00022679"/>
    </source>
</evidence>
<dbReference type="PROSITE" id="PS00802">
    <property type="entry name" value="TRANSKETOLASE_2"/>
    <property type="match status" value="1"/>
</dbReference>
<evidence type="ECO:0000256" key="10">
    <source>
        <dbReference type="ARBA" id="ARBA00022723"/>
    </source>
</evidence>
<dbReference type="PANTHER" id="PTHR43522">
    <property type="entry name" value="TRANSKETOLASE"/>
    <property type="match status" value="1"/>
</dbReference>
<accession>A0A0F5IR40</accession>
<dbReference type="InterPro" id="IPR049557">
    <property type="entry name" value="Transketolase_CS"/>
</dbReference>
<evidence type="ECO:0000256" key="11">
    <source>
        <dbReference type="ARBA" id="ARBA00022837"/>
    </source>
</evidence>
<evidence type="ECO:0000256" key="12">
    <source>
        <dbReference type="ARBA" id="ARBA00022842"/>
    </source>
</evidence>
<dbReference type="STRING" id="927665.HMPREF1535_04384"/>
<evidence type="ECO:0000256" key="13">
    <source>
        <dbReference type="ARBA" id="ARBA00023052"/>
    </source>
</evidence>
<dbReference type="Pfam" id="PF00456">
    <property type="entry name" value="Transketolase_N"/>
    <property type="match status" value="1"/>
</dbReference>
<protein>
    <recommendedName>
        <fullName evidence="8">transketolase</fullName>
        <ecNumber evidence="8">2.2.1.1</ecNumber>
    </recommendedName>
</protein>
<evidence type="ECO:0000256" key="2">
    <source>
        <dbReference type="ARBA" id="ARBA00001936"/>
    </source>
</evidence>
<keyword evidence="13" id="KW-0786">Thiamine pyrophosphate</keyword>
<dbReference type="AlphaFoldDB" id="A0A0F5IR40"/>
<dbReference type="GO" id="GO:0004802">
    <property type="term" value="F:transketolase activity"/>
    <property type="evidence" value="ECO:0007669"/>
    <property type="project" value="UniProtKB-EC"/>
</dbReference>
<comment type="cofactor">
    <cofactor evidence="4">
        <name>Mg(2+)</name>
        <dbReference type="ChEBI" id="CHEBI:18420"/>
    </cofactor>
</comment>
<keyword evidence="12" id="KW-0460">Magnesium</keyword>
<comment type="similarity">
    <text evidence="6">Belongs to the transketolase family.</text>
</comment>
<evidence type="ECO:0000256" key="3">
    <source>
        <dbReference type="ARBA" id="ARBA00001941"/>
    </source>
</evidence>
<dbReference type="Pfam" id="PF02779">
    <property type="entry name" value="Transket_pyr"/>
    <property type="match status" value="1"/>
</dbReference>
<comment type="cofactor">
    <cofactor evidence="3">
        <name>Co(2+)</name>
        <dbReference type="ChEBI" id="CHEBI:48828"/>
    </cofactor>
</comment>
<keyword evidence="9" id="KW-0808">Transferase</keyword>
<dbReference type="PATRIC" id="fig|927665.4.peg.4501"/>
<evidence type="ECO:0000313" key="17">
    <source>
        <dbReference type="Proteomes" id="UP000033047"/>
    </source>
</evidence>
<dbReference type="InterPro" id="IPR029061">
    <property type="entry name" value="THDP-binding"/>
</dbReference>
<dbReference type="InterPro" id="IPR005474">
    <property type="entry name" value="Transketolase_N"/>
</dbReference>
<evidence type="ECO:0000256" key="8">
    <source>
        <dbReference type="ARBA" id="ARBA00013152"/>
    </source>
</evidence>
<keyword evidence="10" id="KW-0479">Metal-binding</keyword>